<dbReference type="AlphaFoldDB" id="A0A9D2HT84"/>
<dbReference type="Proteomes" id="UP000823860">
    <property type="component" value="Unassembled WGS sequence"/>
</dbReference>
<reference evidence="2" key="1">
    <citation type="journal article" date="2021" name="PeerJ">
        <title>Extensive microbial diversity within the chicken gut microbiome revealed by metagenomics and culture.</title>
        <authorList>
            <person name="Gilroy R."/>
            <person name="Ravi A."/>
            <person name="Getino M."/>
            <person name="Pursley I."/>
            <person name="Horton D.L."/>
            <person name="Alikhan N.F."/>
            <person name="Baker D."/>
            <person name="Gharbi K."/>
            <person name="Hall N."/>
            <person name="Watson M."/>
            <person name="Adriaenssens E.M."/>
            <person name="Foster-Nyarko E."/>
            <person name="Jarju S."/>
            <person name="Secka A."/>
            <person name="Antonio M."/>
            <person name="Oren A."/>
            <person name="Chaudhuri R.R."/>
            <person name="La Ragione R."/>
            <person name="Hildebrand F."/>
            <person name="Pallen M.J."/>
        </authorList>
    </citation>
    <scope>NUCLEOTIDE SEQUENCE</scope>
    <source>
        <strain evidence="2">ChiHecec1B25-7008</strain>
    </source>
</reference>
<sequence>MEQQRTATNEQPEERVECPSCLLRLSLLQAQVEKVEKLLYCIKDTLNFKEACRYTGLSDSQLYKLTKTGKVPHYKPSGKLLFFSKRELDGWLCRNHECGELPCLDEATEVELKGMGI</sequence>
<accession>A0A9D2HT84</accession>
<organism evidence="2 3">
    <name type="scientific">Candidatus Bacteroides intestinavium</name>
    <dbReference type="NCBI Taxonomy" id="2838469"/>
    <lineage>
        <taxon>Bacteria</taxon>
        <taxon>Pseudomonadati</taxon>
        <taxon>Bacteroidota</taxon>
        <taxon>Bacteroidia</taxon>
        <taxon>Bacteroidales</taxon>
        <taxon>Bacteroidaceae</taxon>
        <taxon>Bacteroides</taxon>
    </lineage>
</organism>
<evidence type="ECO:0000259" key="1">
    <source>
        <dbReference type="Pfam" id="PF12728"/>
    </source>
</evidence>
<dbReference type="InterPro" id="IPR009061">
    <property type="entry name" value="DNA-bd_dom_put_sf"/>
</dbReference>
<feature type="domain" description="Helix-turn-helix" evidence="1">
    <location>
        <begin position="46"/>
        <end position="95"/>
    </location>
</feature>
<gene>
    <name evidence="2" type="ORF">H9785_08365</name>
</gene>
<dbReference type="NCBIfam" id="TIGR01764">
    <property type="entry name" value="excise"/>
    <property type="match status" value="1"/>
</dbReference>
<name>A0A9D2HT84_9BACE</name>
<evidence type="ECO:0000313" key="2">
    <source>
        <dbReference type="EMBL" id="HJA83966.1"/>
    </source>
</evidence>
<proteinExistence type="predicted"/>
<dbReference type="EMBL" id="DWZE01000093">
    <property type="protein sequence ID" value="HJA83966.1"/>
    <property type="molecule type" value="Genomic_DNA"/>
</dbReference>
<dbReference type="InterPro" id="IPR010093">
    <property type="entry name" value="SinI_DNA-bd"/>
</dbReference>
<comment type="caution">
    <text evidence="2">The sequence shown here is derived from an EMBL/GenBank/DDBJ whole genome shotgun (WGS) entry which is preliminary data.</text>
</comment>
<reference evidence="2" key="2">
    <citation type="submission" date="2021-04" db="EMBL/GenBank/DDBJ databases">
        <authorList>
            <person name="Gilroy R."/>
        </authorList>
    </citation>
    <scope>NUCLEOTIDE SEQUENCE</scope>
    <source>
        <strain evidence="2">ChiHecec1B25-7008</strain>
    </source>
</reference>
<protein>
    <submittedName>
        <fullName evidence="2">Helix-turn-helix domain-containing protein</fullName>
    </submittedName>
</protein>
<dbReference type="InterPro" id="IPR041657">
    <property type="entry name" value="HTH_17"/>
</dbReference>
<dbReference type="Pfam" id="PF12728">
    <property type="entry name" value="HTH_17"/>
    <property type="match status" value="1"/>
</dbReference>
<dbReference type="SUPFAM" id="SSF46955">
    <property type="entry name" value="Putative DNA-binding domain"/>
    <property type="match status" value="1"/>
</dbReference>
<evidence type="ECO:0000313" key="3">
    <source>
        <dbReference type="Proteomes" id="UP000823860"/>
    </source>
</evidence>
<dbReference type="GO" id="GO:0003677">
    <property type="term" value="F:DNA binding"/>
    <property type="evidence" value="ECO:0007669"/>
    <property type="project" value="InterPro"/>
</dbReference>